<organism evidence="1 2">
    <name type="scientific">Mycobacteroides salmoniphilum</name>
    <dbReference type="NCBI Taxonomy" id="404941"/>
    <lineage>
        <taxon>Bacteria</taxon>
        <taxon>Bacillati</taxon>
        <taxon>Actinomycetota</taxon>
        <taxon>Actinomycetes</taxon>
        <taxon>Mycobacteriales</taxon>
        <taxon>Mycobacteriaceae</taxon>
        <taxon>Mycobacteroides</taxon>
    </lineage>
</organism>
<evidence type="ECO:0000313" key="2">
    <source>
        <dbReference type="Proteomes" id="UP000295117"/>
    </source>
</evidence>
<protein>
    <submittedName>
        <fullName evidence="1">Uncharacterized protein</fullName>
    </submittedName>
</protein>
<gene>
    <name evidence="1" type="ORF">DE4585_01365</name>
</gene>
<sequence>MPKPVNRYGHASAAGGESWLQICFVWLLRMIDALLSIAVAGCPAEVRGYIGRCSVITWR</sequence>
<accession>A0A4R8S7X0</accession>
<comment type="caution">
    <text evidence="1">The sequence shown here is derived from an EMBL/GenBank/DDBJ whole genome shotgun (WGS) entry which is preliminary data.</text>
</comment>
<dbReference type="AlphaFoldDB" id="A0A4R8S7X0"/>
<reference evidence="1 2" key="1">
    <citation type="journal article" date="2019" name="Sci. Rep.">
        <title>Extended insight into the Mycobacterium chelonae-abscessus complex through whole genome sequencing of Mycobacterium salmoniphilum outbreak and Mycobacterium salmoniphilum-like strains.</title>
        <authorList>
            <person name="Behra P.R.K."/>
            <person name="Das S."/>
            <person name="Pettersson B.M.F."/>
            <person name="Shirreff L."/>
            <person name="DuCote T."/>
            <person name="Jacobsson K.G."/>
            <person name="Ennis D.G."/>
            <person name="Kirsebom L.A."/>
        </authorList>
    </citation>
    <scope>NUCLEOTIDE SEQUENCE [LARGE SCALE GENOMIC DNA]</scope>
    <source>
        <strain evidence="1 2">DE 4585</strain>
    </source>
</reference>
<proteinExistence type="predicted"/>
<name>A0A4R8S7X0_9MYCO</name>
<dbReference type="Proteomes" id="UP000295117">
    <property type="component" value="Unassembled WGS sequence"/>
</dbReference>
<dbReference type="EMBL" id="PECH01000004">
    <property type="protein sequence ID" value="TDZ86042.1"/>
    <property type="molecule type" value="Genomic_DNA"/>
</dbReference>
<evidence type="ECO:0000313" key="1">
    <source>
        <dbReference type="EMBL" id="TDZ86042.1"/>
    </source>
</evidence>